<dbReference type="Proteomes" id="UP000001038">
    <property type="component" value="Chromosome 11"/>
</dbReference>
<dbReference type="Ensembl" id="ENSORLT00000044010.1">
    <property type="protein sequence ID" value="ENSORLP00000032889.1"/>
    <property type="gene ID" value="ENSORLG00000025782.1"/>
</dbReference>
<dbReference type="Pfam" id="PF02393">
    <property type="entry name" value="US22"/>
    <property type="match status" value="1"/>
</dbReference>
<keyword evidence="2" id="KW-1185">Reference proteome</keyword>
<organism evidence="1 2">
    <name type="scientific">Oryzias latipes</name>
    <name type="common">Japanese rice fish</name>
    <name type="synonym">Japanese killifish</name>
    <dbReference type="NCBI Taxonomy" id="8090"/>
    <lineage>
        <taxon>Eukaryota</taxon>
        <taxon>Metazoa</taxon>
        <taxon>Chordata</taxon>
        <taxon>Craniata</taxon>
        <taxon>Vertebrata</taxon>
        <taxon>Euteleostomi</taxon>
        <taxon>Actinopterygii</taxon>
        <taxon>Neopterygii</taxon>
        <taxon>Teleostei</taxon>
        <taxon>Neoteleostei</taxon>
        <taxon>Acanthomorphata</taxon>
        <taxon>Ovalentaria</taxon>
        <taxon>Atherinomorphae</taxon>
        <taxon>Beloniformes</taxon>
        <taxon>Adrianichthyidae</taxon>
        <taxon>Oryziinae</taxon>
        <taxon>Oryzias</taxon>
    </lineage>
</organism>
<reference evidence="1" key="2">
    <citation type="submission" date="2025-08" db="UniProtKB">
        <authorList>
            <consortium name="Ensembl"/>
        </authorList>
    </citation>
    <scope>IDENTIFICATION</scope>
    <source>
        <strain evidence="1">Hd-rR</strain>
    </source>
</reference>
<protein>
    <submittedName>
        <fullName evidence="1">Uncharacterized protein</fullName>
    </submittedName>
</protein>
<dbReference type="GeneTree" id="ENSGT00390000001663"/>
<dbReference type="Bgee" id="ENSORLG00000025782">
    <property type="expression patterns" value="Expressed in pharyngeal gill and 13 other cell types or tissues"/>
</dbReference>
<accession>A0A3B3HMG1</accession>
<reference evidence="1 2" key="1">
    <citation type="journal article" date="2007" name="Nature">
        <title>The medaka draft genome and insights into vertebrate genome evolution.</title>
        <authorList>
            <person name="Kasahara M."/>
            <person name="Naruse K."/>
            <person name="Sasaki S."/>
            <person name="Nakatani Y."/>
            <person name="Qu W."/>
            <person name="Ahsan B."/>
            <person name="Yamada T."/>
            <person name="Nagayasu Y."/>
            <person name="Doi K."/>
            <person name="Kasai Y."/>
            <person name="Jindo T."/>
            <person name="Kobayashi D."/>
            <person name="Shimada A."/>
            <person name="Toyoda A."/>
            <person name="Kuroki Y."/>
            <person name="Fujiyama A."/>
            <person name="Sasaki T."/>
            <person name="Shimizu A."/>
            <person name="Asakawa S."/>
            <person name="Shimizu N."/>
            <person name="Hashimoto S."/>
            <person name="Yang J."/>
            <person name="Lee Y."/>
            <person name="Matsushima K."/>
            <person name="Sugano S."/>
            <person name="Sakaizumi M."/>
            <person name="Narita T."/>
            <person name="Ohishi K."/>
            <person name="Haga S."/>
            <person name="Ohta F."/>
            <person name="Nomoto H."/>
            <person name="Nogata K."/>
            <person name="Morishita T."/>
            <person name="Endo T."/>
            <person name="Shin-I T."/>
            <person name="Takeda H."/>
            <person name="Morishita S."/>
            <person name="Kohara Y."/>
        </authorList>
    </citation>
    <scope>NUCLEOTIDE SEQUENCE [LARGE SCALE GENOMIC DNA]</scope>
    <source>
        <strain evidence="1 2">Hd-rR</strain>
    </source>
</reference>
<reference evidence="1" key="3">
    <citation type="submission" date="2025-09" db="UniProtKB">
        <authorList>
            <consortium name="Ensembl"/>
        </authorList>
    </citation>
    <scope>IDENTIFICATION</scope>
    <source>
        <strain evidence="1">Hd-rR</strain>
    </source>
</reference>
<dbReference type="InterPro" id="IPR003360">
    <property type="entry name" value="US22-like"/>
</dbReference>
<name>A0A3B3HMG1_ORYLA</name>
<sequence>LLFLSVFSSSFKSQIKCKVTERLVCDRCSHNPPPLKNPPDPIGINIGGELNGRRPEDVPTFPRMMKNRDALNSPDGATLTVGVLDDTKCNAADLNAWGKFFLPTTVQMQVVGYVEGSPYPCDQLVLMTCEDKKFYGYDGDELHLVAPSLEHLCQVGVDYPASRSFYRGETRFLKCFHCRIEYLSDGEVFRRNAFILITTMVDLNNLTRQDTSMLVDEVGFNGTMIKQD</sequence>
<dbReference type="InParanoid" id="A0A3B3HMG1"/>
<evidence type="ECO:0000313" key="2">
    <source>
        <dbReference type="Proteomes" id="UP000001038"/>
    </source>
</evidence>
<evidence type="ECO:0000313" key="1">
    <source>
        <dbReference type="Ensembl" id="ENSORLP00000032889.1"/>
    </source>
</evidence>
<proteinExistence type="predicted"/>
<dbReference type="AlphaFoldDB" id="A0A3B3HMG1"/>